<dbReference type="PANTHER" id="PTHR10742">
    <property type="entry name" value="FLAVIN MONOAMINE OXIDASE"/>
    <property type="match status" value="1"/>
</dbReference>
<proteinExistence type="inferred from homology"/>
<keyword evidence="9" id="KW-1185">Reference proteome</keyword>
<dbReference type="EC" id="1.13.12.3" evidence="3"/>
<dbReference type="Proteomes" id="UP001221208">
    <property type="component" value="Unassembled WGS sequence"/>
</dbReference>
<sequence length="593" mass="66390">MSKHRRTLFGAMDQHLRKLEKARAAKQGPSTFMAASGAARKGKTAAQVRVGIVGGGMAGLYSAMLFDQLGIAYQIFEASGERLGGRVLTHYFNNNSHQYAELGAMRFPENWMQSRLFNFWTHLNDTAETTPGAREIVRIPYVLFDESTDADAGNLLCFNGMPPATRNAVKADNTLLGFDQFFTDPSFDYFKDANGKLKPAQTLLNNAIEPFMRLLDSEDIEDINAAWAEILTYDSYSGRSYLQEIGDRERAYPSRIVDYMESVLSYTGVYDLAFVEMLLDNFSFDDTPAWSAMDGGTDRITQEMVKRVPQANVTMGARVFRVDEDSGRPAIHYRRGDGTLEQRDEFDRVIITLPFSALRFIDTPATWSAAKYEAIRTLKMTNAVKVALGFQSRFWESAGPYSARMAGGQSNTDLPVRSVVYPSFGIGEAGPAYILGSYCWQDDADKFSHLDQRQMFDTCLRHVVTLHGEVAREQYLGDGASVVWNQQPFAGGGFEFFAPGQFFEKFLDAREPQGSFHFAGEHLDMVHYWIAGAYDSGFRAVWEVLIKEGLMTEEMMVRLRDALGGGLILPSMIPYFGDEGIEAMARKVFAESL</sequence>
<dbReference type="PANTHER" id="PTHR10742:SF342">
    <property type="entry name" value="AMINE OXIDASE"/>
    <property type="match status" value="1"/>
</dbReference>
<dbReference type="EMBL" id="JAQQXR010000001">
    <property type="protein sequence ID" value="MDC8756923.1"/>
    <property type="molecule type" value="Genomic_DNA"/>
</dbReference>
<accession>A0ABT5JW11</accession>
<dbReference type="RefSeq" id="WP_273669580.1">
    <property type="nucleotide sequence ID" value="NZ_JAQQXR010000001.1"/>
</dbReference>
<feature type="domain" description="Amine oxidase" evidence="7">
    <location>
        <begin position="57"/>
        <end position="545"/>
    </location>
</feature>
<comment type="pathway">
    <text evidence="1">Plant hormone metabolism; auxin biosynthesis.</text>
</comment>
<evidence type="ECO:0000259" key="7">
    <source>
        <dbReference type="Pfam" id="PF01593"/>
    </source>
</evidence>
<evidence type="ECO:0000256" key="6">
    <source>
        <dbReference type="ARBA" id="ARBA00047321"/>
    </source>
</evidence>
<dbReference type="Gene3D" id="3.50.50.60">
    <property type="entry name" value="FAD/NAD(P)-binding domain"/>
    <property type="match status" value="2"/>
</dbReference>
<reference evidence="8 9" key="1">
    <citation type="submission" date="2022-10" db="EMBL/GenBank/DDBJ databases">
        <title>Janthinobacterium sp. hw3 Genome sequencing.</title>
        <authorList>
            <person name="Park S."/>
        </authorList>
    </citation>
    <scope>NUCLEOTIDE SEQUENCE [LARGE SCALE GENOMIC DNA]</scope>
    <source>
        <strain evidence="9">hw3</strain>
    </source>
</reference>
<dbReference type="Pfam" id="PF01593">
    <property type="entry name" value="Amino_oxidase"/>
    <property type="match status" value="1"/>
</dbReference>
<keyword evidence="5" id="KW-0073">Auxin biosynthesis</keyword>
<organism evidence="8 9">
    <name type="scientific">Janthinobacterium fluminis</name>
    <dbReference type="NCBI Taxonomy" id="2987524"/>
    <lineage>
        <taxon>Bacteria</taxon>
        <taxon>Pseudomonadati</taxon>
        <taxon>Pseudomonadota</taxon>
        <taxon>Betaproteobacteria</taxon>
        <taxon>Burkholderiales</taxon>
        <taxon>Oxalobacteraceae</taxon>
        <taxon>Janthinobacterium</taxon>
    </lineage>
</organism>
<dbReference type="SUPFAM" id="SSF54373">
    <property type="entry name" value="FAD-linked reductases, C-terminal domain"/>
    <property type="match status" value="1"/>
</dbReference>
<evidence type="ECO:0000256" key="3">
    <source>
        <dbReference type="ARBA" id="ARBA00012535"/>
    </source>
</evidence>
<dbReference type="InterPro" id="IPR050281">
    <property type="entry name" value="Flavin_monoamine_oxidase"/>
</dbReference>
<comment type="catalytic activity">
    <reaction evidence="6">
        <text>L-tryptophan + O2 = indole-3-acetamide + CO2 + H2O</text>
        <dbReference type="Rhea" id="RHEA:16165"/>
        <dbReference type="ChEBI" id="CHEBI:15377"/>
        <dbReference type="ChEBI" id="CHEBI:15379"/>
        <dbReference type="ChEBI" id="CHEBI:16031"/>
        <dbReference type="ChEBI" id="CHEBI:16526"/>
        <dbReference type="ChEBI" id="CHEBI:57912"/>
        <dbReference type="EC" id="1.13.12.3"/>
    </reaction>
</comment>
<dbReference type="Gene3D" id="3.90.660.10">
    <property type="match status" value="2"/>
</dbReference>
<dbReference type="InterPro" id="IPR002937">
    <property type="entry name" value="Amino_oxidase"/>
</dbReference>
<name>A0ABT5JW11_9BURK</name>
<evidence type="ECO:0000256" key="2">
    <source>
        <dbReference type="ARBA" id="ARBA00005833"/>
    </source>
</evidence>
<evidence type="ECO:0000313" key="9">
    <source>
        <dbReference type="Proteomes" id="UP001221208"/>
    </source>
</evidence>
<dbReference type="Gene3D" id="1.20.1440.240">
    <property type="match status" value="1"/>
</dbReference>
<evidence type="ECO:0000313" key="8">
    <source>
        <dbReference type="EMBL" id="MDC8756923.1"/>
    </source>
</evidence>
<dbReference type="InterPro" id="IPR036188">
    <property type="entry name" value="FAD/NAD-bd_sf"/>
</dbReference>
<evidence type="ECO:0000256" key="4">
    <source>
        <dbReference type="ARBA" id="ARBA00017871"/>
    </source>
</evidence>
<protein>
    <recommendedName>
        <fullName evidence="4">Tryptophan 2-monooxygenase</fullName>
        <ecNumber evidence="3">1.13.12.3</ecNumber>
    </recommendedName>
</protein>
<evidence type="ECO:0000256" key="1">
    <source>
        <dbReference type="ARBA" id="ARBA00004814"/>
    </source>
</evidence>
<dbReference type="SUPFAM" id="SSF51905">
    <property type="entry name" value="FAD/NAD(P)-binding domain"/>
    <property type="match status" value="1"/>
</dbReference>
<gene>
    <name evidence="8" type="ORF">OIK44_04895</name>
</gene>
<comment type="caution">
    <text evidence="8">The sequence shown here is derived from an EMBL/GenBank/DDBJ whole genome shotgun (WGS) entry which is preliminary data.</text>
</comment>
<evidence type="ECO:0000256" key="5">
    <source>
        <dbReference type="ARBA" id="ARBA00023070"/>
    </source>
</evidence>
<comment type="similarity">
    <text evidence="2">Belongs to the tryptophan 2-monooxygenase family.</text>
</comment>